<proteinExistence type="predicted"/>
<organism evidence="1 2">
    <name type="scientific">Vibrio cholerae</name>
    <dbReference type="NCBI Taxonomy" id="666"/>
    <lineage>
        <taxon>Bacteria</taxon>
        <taxon>Pseudomonadati</taxon>
        <taxon>Pseudomonadota</taxon>
        <taxon>Gammaproteobacteria</taxon>
        <taxon>Vibrionales</taxon>
        <taxon>Vibrionaceae</taxon>
        <taxon>Vibrio</taxon>
    </lineage>
</organism>
<gene>
    <name evidence="1" type="ORF">ERS013165_01845</name>
</gene>
<dbReference type="AlphaFoldDB" id="A0A655QDB1"/>
<accession>A0A655QDB1</accession>
<protein>
    <submittedName>
        <fullName evidence="1">Uncharacterized protein</fullName>
    </submittedName>
</protein>
<dbReference type="Proteomes" id="UP000044806">
    <property type="component" value="Unassembled WGS sequence"/>
</dbReference>
<name>A0A655QDB1_VIBCL</name>
<sequence length="42" mass="4662">MPSKLVTKNTALSPKAKTTFWRMMANVARDSSIIPGNSIKRL</sequence>
<dbReference type="EMBL" id="CWOW01000008">
    <property type="protein sequence ID" value="CSA54517.1"/>
    <property type="molecule type" value="Genomic_DNA"/>
</dbReference>
<evidence type="ECO:0000313" key="2">
    <source>
        <dbReference type="Proteomes" id="UP000044806"/>
    </source>
</evidence>
<evidence type="ECO:0000313" key="1">
    <source>
        <dbReference type="EMBL" id="CSA54517.1"/>
    </source>
</evidence>
<reference evidence="1 2" key="1">
    <citation type="submission" date="2015-07" db="EMBL/GenBank/DDBJ databases">
        <authorList>
            <consortium name="Pathogen Informatics"/>
        </authorList>
    </citation>
    <scope>NUCLEOTIDE SEQUENCE [LARGE SCALE GENOMIC DNA]</scope>
    <source>
        <strain evidence="1 2">A51</strain>
    </source>
</reference>